<evidence type="ECO:0000313" key="2">
    <source>
        <dbReference type="EMBL" id="MEQ2211543.1"/>
    </source>
</evidence>
<name>A0ABV0RVE0_9TELE</name>
<keyword evidence="1" id="KW-0812">Transmembrane</keyword>
<sequence>MESDEHLLLILITGGVILLHFMVDKGFDGGQEFSRQIQQINRAQNLDKYPCLISDNRCPSPSFFPPRCLQCPSTCREKQGMTPLYEQTVTLDTSAKALAGIVQK</sequence>
<feature type="transmembrane region" description="Helical" evidence="1">
    <location>
        <begin position="6"/>
        <end position="23"/>
    </location>
</feature>
<reference evidence="2 3" key="1">
    <citation type="submission" date="2021-06" db="EMBL/GenBank/DDBJ databases">
        <authorList>
            <person name="Palmer J.M."/>
        </authorList>
    </citation>
    <scope>NUCLEOTIDE SEQUENCE [LARGE SCALE GENOMIC DNA]</scope>
    <source>
        <strain evidence="2 3">XC_2019</strain>
        <tissue evidence="2">Muscle</tissue>
    </source>
</reference>
<evidence type="ECO:0000256" key="1">
    <source>
        <dbReference type="SAM" id="Phobius"/>
    </source>
</evidence>
<gene>
    <name evidence="2" type="ORF">XENOCAPTIV_005760</name>
</gene>
<protein>
    <submittedName>
        <fullName evidence="2">Uncharacterized protein</fullName>
    </submittedName>
</protein>
<proteinExistence type="predicted"/>
<keyword evidence="1" id="KW-0472">Membrane</keyword>
<dbReference type="EMBL" id="JAHRIN010058978">
    <property type="protein sequence ID" value="MEQ2211543.1"/>
    <property type="molecule type" value="Genomic_DNA"/>
</dbReference>
<keyword evidence="1" id="KW-1133">Transmembrane helix</keyword>
<keyword evidence="3" id="KW-1185">Reference proteome</keyword>
<comment type="caution">
    <text evidence="2">The sequence shown here is derived from an EMBL/GenBank/DDBJ whole genome shotgun (WGS) entry which is preliminary data.</text>
</comment>
<organism evidence="2 3">
    <name type="scientific">Xenoophorus captivus</name>
    <dbReference type="NCBI Taxonomy" id="1517983"/>
    <lineage>
        <taxon>Eukaryota</taxon>
        <taxon>Metazoa</taxon>
        <taxon>Chordata</taxon>
        <taxon>Craniata</taxon>
        <taxon>Vertebrata</taxon>
        <taxon>Euteleostomi</taxon>
        <taxon>Actinopterygii</taxon>
        <taxon>Neopterygii</taxon>
        <taxon>Teleostei</taxon>
        <taxon>Neoteleostei</taxon>
        <taxon>Acanthomorphata</taxon>
        <taxon>Ovalentaria</taxon>
        <taxon>Atherinomorphae</taxon>
        <taxon>Cyprinodontiformes</taxon>
        <taxon>Goodeidae</taxon>
        <taxon>Xenoophorus</taxon>
    </lineage>
</organism>
<accession>A0ABV0RVE0</accession>
<dbReference type="Proteomes" id="UP001434883">
    <property type="component" value="Unassembled WGS sequence"/>
</dbReference>
<evidence type="ECO:0000313" key="3">
    <source>
        <dbReference type="Proteomes" id="UP001434883"/>
    </source>
</evidence>